<feature type="signal peptide" evidence="1">
    <location>
        <begin position="1"/>
        <end position="22"/>
    </location>
</feature>
<accession>A0A3B7MIF9</accession>
<dbReference type="InterPro" id="IPR005532">
    <property type="entry name" value="SUMF_dom"/>
</dbReference>
<dbReference type="Pfam" id="PF03781">
    <property type="entry name" value="FGE-sulfatase"/>
    <property type="match status" value="1"/>
</dbReference>
<sequence length="273" mass="30808">MTRSFSFILPVVIVVISACSQTAPDNFVFLKGGAFTNTKSGYYGKNITIPDLYIGRYEVTQKEWREVMGNDPSVFKGDDLPVESVSWYDCIEYCNKRSTKEQLTPYYLINKKIKDPNNTNERDTIKWNVAINATANGYRLPTEAEWEYAADGGGMSRSYTYSGSDQLDTIAWYWQNAGDKYLTGFWSWPMLVKNNNKTKPVGSKLPNEAGLFDMSGNVREWCWDELEGSGKARIWRGGGWIGADFCCASTFRAGHDANGKGPDQGFRVCRNIQ</sequence>
<dbReference type="AlphaFoldDB" id="A0A3B7MIF9"/>
<dbReference type="InterPro" id="IPR042095">
    <property type="entry name" value="SUMF_sf"/>
</dbReference>
<dbReference type="InterPro" id="IPR016187">
    <property type="entry name" value="CTDL_fold"/>
</dbReference>
<dbReference type="EMBL" id="CP032157">
    <property type="protein sequence ID" value="AXY73093.1"/>
    <property type="molecule type" value="Genomic_DNA"/>
</dbReference>
<evidence type="ECO:0000259" key="2">
    <source>
        <dbReference type="Pfam" id="PF03781"/>
    </source>
</evidence>
<reference evidence="3 4" key="1">
    <citation type="submission" date="2018-09" db="EMBL/GenBank/DDBJ databases">
        <title>Genome sequencing of strain 6GH32-13.</title>
        <authorList>
            <person name="Weon H.-Y."/>
            <person name="Heo J."/>
            <person name="Kwon S.-W."/>
        </authorList>
    </citation>
    <scope>NUCLEOTIDE SEQUENCE [LARGE SCALE GENOMIC DNA]</scope>
    <source>
        <strain evidence="3 4">5GH32-13</strain>
    </source>
</reference>
<name>A0A3B7MIF9_9BACT</name>
<protein>
    <submittedName>
        <fullName evidence="3">Formylglycine-generating enzyme family protein</fullName>
    </submittedName>
</protein>
<dbReference type="PANTHER" id="PTHR23150:SF19">
    <property type="entry name" value="FORMYLGLYCINE-GENERATING ENZYME"/>
    <property type="match status" value="1"/>
</dbReference>
<dbReference type="OrthoDB" id="9768004at2"/>
<organism evidence="3 4">
    <name type="scientific">Paraflavitalea soli</name>
    <dbReference type="NCBI Taxonomy" id="2315862"/>
    <lineage>
        <taxon>Bacteria</taxon>
        <taxon>Pseudomonadati</taxon>
        <taxon>Bacteroidota</taxon>
        <taxon>Chitinophagia</taxon>
        <taxon>Chitinophagales</taxon>
        <taxon>Chitinophagaceae</taxon>
        <taxon>Paraflavitalea</taxon>
    </lineage>
</organism>
<keyword evidence="4" id="KW-1185">Reference proteome</keyword>
<dbReference type="GO" id="GO:0120147">
    <property type="term" value="F:formylglycine-generating oxidase activity"/>
    <property type="evidence" value="ECO:0007669"/>
    <property type="project" value="TreeGrafter"/>
</dbReference>
<evidence type="ECO:0000313" key="4">
    <source>
        <dbReference type="Proteomes" id="UP000263900"/>
    </source>
</evidence>
<dbReference type="PROSITE" id="PS51257">
    <property type="entry name" value="PROKAR_LIPOPROTEIN"/>
    <property type="match status" value="1"/>
</dbReference>
<evidence type="ECO:0000313" key="3">
    <source>
        <dbReference type="EMBL" id="AXY73093.1"/>
    </source>
</evidence>
<gene>
    <name evidence="3" type="ORF">D3H65_03505</name>
</gene>
<dbReference type="InterPro" id="IPR051043">
    <property type="entry name" value="Sulfatase_Mod_Factor_Kinase"/>
</dbReference>
<keyword evidence="1" id="KW-0732">Signal</keyword>
<dbReference type="RefSeq" id="WP_119048931.1">
    <property type="nucleotide sequence ID" value="NZ_CP032157.1"/>
</dbReference>
<evidence type="ECO:0000256" key="1">
    <source>
        <dbReference type="SAM" id="SignalP"/>
    </source>
</evidence>
<proteinExistence type="predicted"/>
<feature type="chain" id="PRO_5017632655" evidence="1">
    <location>
        <begin position="23"/>
        <end position="273"/>
    </location>
</feature>
<feature type="domain" description="Sulfatase-modifying factor enzyme-like" evidence="2">
    <location>
        <begin position="26"/>
        <end position="269"/>
    </location>
</feature>
<dbReference type="KEGG" id="pseg:D3H65_03505"/>
<dbReference type="SUPFAM" id="SSF56436">
    <property type="entry name" value="C-type lectin-like"/>
    <property type="match status" value="1"/>
</dbReference>
<dbReference type="Proteomes" id="UP000263900">
    <property type="component" value="Chromosome"/>
</dbReference>
<dbReference type="Gene3D" id="3.90.1580.10">
    <property type="entry name" value="paralog of FGE (formylglycine-generating enzyme)"/>
    <property type="match status" value="1"/>
</dbReference>
<dbReference type="PANTHER" id="PTHR23150">
    <property type="entry name" value="SULFATASE MODIFYING FACTOR 1, 2"/>
    <property type="match status" value="1"/>
</dbReference>